<dbReference type="Proteomes" id="UP000654345">
    <property type="component" value="Unassembled WGS sequence"/>
</dbReference>
<dbReference type="RefSeq" id="WP_201372851.1">
    <property type="nucleotide sequence ID" value="NZ_BNJG01000002.1"/>
</dbReference>
<gene>
    <name evidence="1" type="ORF">KSB_48080</name>
</gene>
<evidence type="ECO:0000313" key="2">
    <source>
        <dbReference type="Proteomes" id="UP000654345"/>
    </source>
</evidence>
<comment type="caution">
    <text evidence="1">The sequence shown here is derived from an EMBL/GenBank/DDBJ whole genome shotgun (WGS) entry which is preliminary data.</text>
</comment>
<protein>
    <submittedName>
        <fullName evidence="1">Uncharacterized protein</fullName>
    </submittedName>
</protein>
<reference evidence="1 2" key="1">
    <citation type="journal article" date="2021" name="Int. J. Syst. Evol. Microbiol.">
        <title>Reticulibacter mediterranei gen. nov., sp. nov., within the new family Reticulibacteraceae fam. nov., and Ktedonospora formicarum gen. nov., sp. nov., Ktedonobacter robiniae sp. nov., Dictyobacter formicarum sp. nov. and Dictyobacter arantiisoli sp. nov., belonging to the class Ktedonobacteria.</title>
        <authorList>
            <person name="Yabe S."/>
            <person name="Zheng Y."/>
            <person name="Wang C.M."/>
            <person name="Sakai Y."/>
            <person name="Abe K."/>
            <person name="Yokota A."/>
            <person name="Donadio S."/>
            <person name="Cavaletti L."/>
            <person name="Monciardini P."/>
        </authorList>
    </citation>
    <scope>NUCLEOTIDE SEQUENCE [LARGE SCALE GENOMIC DNA]</scope>
    <source>
        <strain evidence="1 2">SOSP1-30</strain>
    </source>
</reference>
<evidence type="ECO:0000313" key="1">
    <source>
        <dbReference type="EMBL" id="GHO56333.1"/>
    </source>
</evidence>
<accession>A0ABQ3UUG6</accession>
<organism evidence="1 2">
    <name type="scientific">Ktedonobacter robiniae</name>
    <dbReference type="NCBI Taxonomy" id="2778365"/>
    <lineage>
        <taxon>Bacteria</taxon>
        <taxon>Bacillati</taxon>
        <taxon>Chloroflexota</taxon>
        <taxon>Ktedonobacteria</taxon>
        <taxon>Ktedonobacterales</taxon>
        <taxon>Ktedonobacteraceae</taxon>
        <taxon>Ktedonobacter</taxon>
    </lineage>
</organism>
<sequence>MAQVLTQFGLLKAAQERMRFARPRFGHYDTIDFVVALLGYAVSGEPTLKAFYERLSLFEKNHKIRNDFRKNS</sequence>
<proteinExistence type="predicted"/>
<name>A0ABQ3UUG6_9CHLR</name>
<dbReference type="EMBL" id="BNJG01000002">
    <property type="protein sequence ID" value="GHO56333.1"/>
    <property type="molecule type" value="Genomic_DNA"/>
</dbReference>
<keyword evidence="2" id="KW-1185">Reference proteome</keyword>